<dbReference type="AlphaFoldDB" id="A0A6J4RIC1"/>
<accession>A0A6J4RIC1</accession>
<name>A0A6J4RIC1_9ACTN</name>
<proteinExistence type="predicted"/>
<evidence type="ECO:0000256" key="1">
    <source>
        <dbReference type="SAM" id="MobiDB-lite"/>
    </source>
</evidence>
<reference evidence="2" key="1">
    <citation type="submission" date="2020-02" db="EMBL/GenBank/DDBJ databases">
        <authorList>
            <person name="Meier V. D."/>
        </authorList>
    </citation>
    <scope>NUCLEOTIDE SEQUENCE</scope>
    <source>
        <strain evidence="2">AVDCRST_MAG65</strain>
    </source>
</reference>
<evidence type="ECO:0000313" key="2">
    <source>
        <dbReference type="EMBL" id="CAA9471831.1"/>
    </source>
</evidence>
<sequence>MGWVVKRWRPEGVAAVLGEQVLEAGREVMEAAEREARRWHRVARRERAVADDELQRLEELGGELLQRVRLQRASIRMPDVPDPVAEIEVRDLRPTRPAPQRARLRDSPLAGLFAATGRRASR</sequence>
<organism evidence="2">
    <name type="scientific">uncultured Solirubrobacteraceae bacterium</name>
    <dbReference type="NCBI Taxonomy" id="1162706"/>
    <lineage>
        <taxon>Bacteria</taxon>
        <taxon>Bacillati</taxon>
        <taxon>Actinomycetota</taxon>
        <taxon>Thermoleophilia</taxon>
        <taxon>Solirubrobacterales</taxon>
        <taxon>Solirubrobacteraceae</taxon>
        <taxon>environmental samples</taxon>
    </lineage>
</organism>
<protein>
    <submittedName>
        <fullName evidence="2">Uncharacterized protein</fullName>
    </submittedName>
</protein>
<gene>
    <name evidence="2" type="ORF">AVDCRST_MAG65-825</name>
</gene>
<dbReference type="EMBL" id="CADCVL010000140">
    <property type="protein sequence ID" value="CAA9471831.1"/>
    <property type="molecule type" value="Genomic_DNA"/>
</dbReference>
<feature type="region of interest" description="Disordered" evidence="1">
    <location>
        <begin position="86"/>
        <end position="122"/>
    </location>
</feature>